<feature type="region of interest" description="Disordered" evidence="6">
    <location>
        <begin position="472"/>
        <end position="533"/>
    </location>
</feature>
<dbReference type="GO" id="GO:0031037">
    <property type="term" value="P:myosin II filament disassembly"/>
    <property type="evidence" value="ECO:0007669"/>
    <property type="project" value="TreeGrafter"/>
</dbReference>
<name>A0A2S4UVR6_9BASI</name>
<evidence type="ECO:0000313" key="8">
    <source>
        <dbReference type="EMBL" id="POW01235.1"/>
    </source>
</evidence>
<feature type="compositionally biased region" description="Polar residues" evidence="6">
    <location>
        <begin position="163"/>
        <end position="183"/>
    </location>
</feature>
<keyword evidence="4" id="KW-0418">Kinase</keyword>
<keyword evidence="5" id="KW-0067">ATP-binding</keyword>
<dbReference type="EMBL" id="PKSM01000235">
    <property type="protein sequence ID" value="POW01235.1"/>
    <property type="molecule type" value="Genomic_DNA"/>
</dbReference>
<evidence type="ECO:0000256" key="4">
    <source>
        <dbReference type="ARBA" id="ARBA00022777"/>
    </source>
</evidence>
<dbReference type="PROSITE" id="PS51158">
    <property type="entry name" value="ALPHA_KINASE"/>
    <property type="match status" value="1"/>
</dbReference>
<organism evidence="8 9">
    <name type="scientific">Puccinia striiformis</name>
    <dbReference type="NCBI Taxonomy" id="27350"/>
    <lineage>
        <taxon>Eukaryota</taxon>
        <taxon>Fungi</taxon>
        <taxon>Dikarya</taxon>
        <taxon>Basidiomycota</taxon>
        <taxon>Pucciniomycotina</taxon>
        <taxon>Pucciniomycetes</taxon>
        <taxon>Pucciniales</taxon>
        <taxon>Pucciniaceae</taxon>
        <taxon>Puccinia</taxon>
    </lineage>
</organism>
<dbReference type="AlphaFoldDB" id="A0A2S4UVR6"/>
<evidence type="ECO:0000313" key="9">
    <source>
        <dbReference type="Proteomes" id="UP000238274"/>
    </source>
</evidence>
<dbReference type="GO" id="GO:1903013">
    <property type="term" value="P:response to differentiation-inducing factor 1"/>
    <property type="evidence" value="ECO:0007669"/>
    <property type="project" value="TreeGrafter"/>
</dbReference>
<dbReference type="SMART" id="SM00811">
    <property type="entry name" value="Alpha_kinase"/>
    <property type="match status" value="1"/>
</dbReference>
<evidence type="ECO:0000256" key="1">
    <source>
        <dbReference type="ARBA" id="ARBA00022527"/>
    </source>
</evidence>
<accession>A0A2S4UVR6</accession>
<reference evidence="9" key="3">
    <citation type="journal article" date="2018" name="Mol. Plant Microbe Interact.">
        <title>Genome sequence resources for the wheat stripe rust pathogen (Puccinia striiformis f. sp. tritici) and the barley stripe rust pathogen (Puccinia striiformis f. sp. hordei).</title>
        <authorList>
            <person name="Xia C."/>
            <person name="Wang M."/>
            <person name="Yin C."/>
            <person name="Cornejo O.E."/>
            <person name="Hulbert S.H."/>
            <person name="Chen X."/>
        </authorList>
    </citation>
    <scope>NUCLEOTIDE SEQUENCE [LARGE SCALE GENOMIC DNA]</scope>
    <source>
        <strain evidence="9">93TX-2</strain>
    </source>
</reference>
<dbReference type="GO" id="GO:0005524">
    <property type="term" value="F:ATP binding"/>
    <property type="evidence" value="ECO:0007669"/>
    <property type="project" value="UniProtKB-KW"/>
</dbReference>
<evidence type="ECO:0000256" key="3">
    <source>
        <dbReference type="ARBA" id="ARBA00022741"/>
    </source>
</evidence>
<feature type="compositionally biased region" description="Polar residues" evidence="6">
    <location>
        <begin position="472"/>
        <end position="499"/>
    </location>
</feature>
<reference evidence="8 9" key="1">
    <citation type="submission" date="2017-12" db="EMBL/GenBank/DDBJ databases">
        <title>Gene loss provides genomic basis for host adaptation in cereal stripe rust fungi.</title>
        <authorList>
            <person name="Xia C."/>
        </authorList>
    </citation>
    <scope>NUCLEOTIDE SEQUENCE [LARGE SCALE GENOMIC DNA]</scope>
    <source>
        <strain evidence="8 9">93TX-2</strain>
    </source>
</reference>
<keyword evidence="9" id="KW-1185">Reference proteome</keyword>
<sequence>MTKEKRVKSSNYGASAKRAKNSATTATPTPESSIKHRDFGFLVYESHELLKNTGIPPLKLPCDLNNPNLYNELCTILWQFFSLQLISKTEITTLPTNPEDYLYLADGESRLPDQETLIGVLKEAKGRKVAHINLAYDHPFSSNPQNVEDSPPKRYPTRGLTAAATSSKKTSGPSNHNSDQNKASPWAMGPLARTTVRRGTASLATKMAMLSKPLPIILPINRDGWIVAQRLVFESIESANARTEPITIKVDKEDVVGTGGMRTTYAAQVKTAFDGVNIITKYVAKIMKDMDYQDLNLHATDARMYEACAFLLDVYRSVIEACRTLPMSTKAKAKQMQMVRHSVVFTGDLVVPGEIYFFEKYLPGNYVKYSSNTNFNVPIDQPGMDPKILELMNTLTHWTYNNSKGNSLIGDLQGVGPIITDPQILDLNEKLWTTGNNSAEGIKCFIRDHSCNEVCVNIGLPKVNTSAWENQETVNQQGSNRPTPSSQFNDNPSRPSGSLSHLLIPSDDEENLPDSNSFYQTQSSWKGPENTSH</sequence>
<dbReference type="OrthoDB" id="301415at2759"/>
<reference evidence="9" key="2">
    <citation type="journal article" date="2018" name="BMC Genomics">
        <title>Genomic insights into host adaptation between the wheat stripe rust pathogen (Puccinia striiformis f. sp. tritici) and the barley stripe rust pathogen (Puccinia striiformis f. sp. hordei).</title>
        <authorList>
            <person name="Xia C."/>
            <person name="Wang M."/>
            <person name="Yin C."/>
            <person name="Cornejo O.E."/>
            <person name="Hulbert S.H."/>
            <person name="Chen X."/>
        </authorList>
    </citation>
    <scope>NUCLEOTIDE SEQUENCE [LARGE SCALE GENOMIC DNA]</scope>
    <source>
        <strain evidence="9">93TX-2</strain>
    </source>
</reference>
<proteinExistence type="predicted"/>
<dbReference type="PANTHER" id="PTHR45992">
    <property type="entry name" value="EUKARYOTIC ELONGATION FACTOR 2 KINASE-RELATED"/>
    <property type="match status" value="1"/>
</dbReference>
<dbReference type="VEuPathDB" id="FungiDB:PSTT_12396"/>
<protein>
    <recommendedName>
        <fullName evidence="7">Alpha-type protein kinase domain-containing protein</fullName>
    </recommendedName>
</protein>
<dbReference type="InterPro" id="IPR011009">
    <property type="entry name" value="Kinase-like_dom_sf"/>
</dbReference>
<dbReference type="Pfam" id="PF02816">
    <property type="entry name" value="Alpha_kinase"/>
    <property type="match status" value="1"/>
</dbReference>
<evidence type="ECO:0000256" key="2">
    <source>
        <dbReference type="ARBA" id="ARBA00022679"/>
    </source>
</evidence>
<comment type="caution">
    <text evidence="8">The sequence shown here is derived from an EMBL/GenBank/DDBJ whole genome shotgun (WGS) entry which is preliminary data.</text>
</comment>
<dbReference type="Proteomes" id="UP000238274">
    <property type="component" value="Unassembled WGS sequence"/>
</dbReference>
<dbReference type="VEuPathDB" id="FungiDB:PSHT_12629"/>
<feature type="domain" description="Alpha-type protein kinase" evidence="7">
    <location>
        <begin position="233"/>
        <end position="463"/>
    </location>
</feature>
<dbReference type="SUPFAM" id="SSF56112">
    <property type="entry name" value="Protein kinase-like (PK-like)"/>
    <property type="match status" value="1"/>
</dbReference>
<dbReference type="CDD" id="cd04515">
    <property type="entry name" value="Alpha_kinase"/>
    <property type="match status" value="1"/>
</dbReference>
<evidence type="ECO:0000259" key="7">
    <source>
        <dbReference type="PROSITE" id="PS51158"/>
    </source>
</evidence>
<feature type="compositionally biased region" description="Polar residues" evidence="6">
    <location>
        <begin position="513"/>
        <end position="533"/>
    </location>
</feature>
<gene>
    <name evidence="8" type="ORF">PSHT_12629</name>
</gene>
<keyword evidence="2" id="KW-0808">Transferase</keyword>
<dbReference type="InterPro" id="IPR004166">
    <property type="entry name" value="a-kinase_dom"/>
</dbReference>
<dbReference type="GO" id="GO:0004674">
    <property type="term" value="F:protein serine/threonine kinase activity"/>
    <property type="evidence" value="ECO:0007669"/>
    <property type="project" value="UniProtKB-KW"/>
</dbReference>
<dbReference type="Gene3D" id="3.20.200.10">
    <property type="entry name" value="MHCK/EF2 kinase"/>
    <property type="match status" value="1"/>
</dbReference>
<keyword evidence="1" id="KW-0723">Serine/threonine-protein kinase</keyword>
<dbReference type="PANTHER" id="PTHR45992:SF2">
    <property type="entry name" value="EUKARYOTIC ELONGATION FACTOR 2 KINASE"/>
    <property type="match status" value="1"/>
</dbReference>
<dbReference type="InterPro" id="IPR051852">
    <property type="entry name" value="Alpha-type_PK"/>
</dbReference>
<feature type="region of interest" description="Disordered" evidence="6">
    <location>
        <begin position="1"/>
        <end position="32"/>
    </location>
</feature>
<evidence type="ECO:0000256" key="5">
    <source>
        <dbReference type="ARBA" id="ARBA00022840"/>
    </source>
</evidence>
<keyword evidence="3" id="KW-0547">Nucleotide-binding</keyword>
<feature type="region of interest" description="Disordered" evidence="6">
    <location>
        <begin position="140"/>
        <end position="188"/>
    </location>
</feature>
<evidence type="ECO:0000256" key="6">
    <source>
        <dbReference type="SAM" id="MobiDB-lite"/>
    </source>
</evidence>